<dbReference type="PANTHER" id="PTHR30632">
    <property type="entry name" value="MOLYBDATE-BINDING PERIPLASMIC PROTEIN"/>
    <property type="match status" value="1"/>
</dbReference>
<dbReference type="InterPro" id="IPR044084">
    <property type="entry name" value="AvModA-like_subst-bd"/>
</dbReference>
<reference evidence="6" key="1">
    <citation type="journal article" date="2019" name="Int. J. Syst. Evol. Microbiol.">
        <title>The Global Catalogue of Microorganisms (GCM) 10K type strain sequencing project: providing services to taxonomists for standard genome sequencing and annotation.</title>
        <authorList>
            <consortium name="The Broad Institute Genomics Platform"/>
            <consortium name="The Broad Institute Genome Sequencing Center for Infectious Disease"/>
            <person name="Wu L."/>
            <person name="Ma J."/>
        </authorList>
    </citation>
    <scope>NUCLEOTIDE SEQUENCE [LARGE SCALE GENOMIC DNA]</scope>
    <source>
        <strain evidence="6">CCUG 61484</strain>
    </source>
</reference>
<dbReference type="NCBIfam" id="TIGR01256">
    <property type="entry name" value="modA"/>
    <property type="match status" value="1"/>
</dbReference>
<keyword evidence="2" id="KW-0479">Metal-binding</keyword>
<evidence type="ECO:0000256" key="4">
    <source>
        <dbReference type="SAM" id="SignalP"/>
    </source>
</evidence>
<proteinExistence type="inferred from homology"/>
<dbReference type="EMBL" id="JBHTHZ010000014">
    <property type="protein sequence ID" value="MFD0795668.1"/>
    <property type="molecule type" value="Genomic_DNA"/>
</dbReference>
<evidence type="ECO:0000313" key="6">
    <source>
        <dbReference type="Proteomes" id="UP001597010"/>
    </source>
</evidence>
<accession>A0ABW3AXJ3</accession>
<name>A0ABW3AXJ3_9SPHI</name>
<gene>
    <name evidence="5" type="primary">modA</name>
    <name evidence="5" type="ORF">ACFQZX_18755</name>
</gene>
<dbReference type="SUPFAM" id="SSF53850">
    <property type="entry name" value="Periplasmic binding protein-like II"/>
    <property type="match status" value="1"/>
</dbReference>
<dbReference type="Proteomes" id="UP001597010">
    <property type="component" value="Unassembled WGS sequence"/>
</dbReference>
<dbReference type="CDD" id="cd13539">
    <property type="entry name" value="PBP2_AvModA"/>
    <property type="match status" value="1"/>
</dbReference>
<feature type="chain" id="PRO_5047069104" evidence="4">
    <location>
        <begin position="26"/>
        <end position="252"/>
    </location>
</feature>
<protein>
    <submittedName>
        <fullName evidence="5">Molybdate ABC transporter substrate-binding protein</fullName>
    </submittedName>
</protein>
<evidence type="ECO:0000313" key="5">
    <source>
        <dbReference type="EMBL" id="MFD0795668.1"/>
    </source>
</evidence>
<keyword evidence="3 4" id="KW-0732">Signal</keyword>
<evidence type="ECO:0000256" key="3">
    <source>
        <dbReference type="ARBA" id="ARBA00022729"/>
    </source>
</evidence>
<dbReference type="PIRSF" id="PIRSF004846">
    <property type="entry name" value="ModA"/>
    <property type="match status" value="1"/>
</dbReference>
<dbReference type="InterPro" id="IPR005950">
    <property type="entry name" value="ModA"/>
</dbReference>
<comment type="caution">
    <text evidence="5">The sequence shown here is derived from an EMBL/GenBank/DDBJ whole genome shotgun (WGS) entry which is preliminary data.</text>
</comment>
<dbReference type="PANTHER" id="PTHR30632:SF14">
    <property type="entry name" value="TUNGSTATE_MOLYBDATE_CHROMATE-BINDING PROTEIN MODA"/>
    <property type="match status" value="1"/>
</dbReference>
<dbReference type="InterPro" id="IPR050682">
    <property type="entry name" value="ModA/WtpA"/>
</dbReference>
<comment type="similarity">
    <text evidence="1">Belongs to the bacterial solute-binding protein ModA family.</text>
</comment>
<sequence length="252" mass="27742">MRKVFTKTFSLFGLIWVICINTAMTQSVKVAVAANLQPVMRTIKTDFKSSTGVNIDIISGPSGNLAAQIRNGAPFDVFLSADTDFPLSLQHDGFGLTPVKIYAQGVLIICSKQRLDLSKWQQLVLTAGIKKIAIANPAIAPYGRATKQALNQMNMYDKLKTKLVFGESISQVNTYVITGTVQAGFTTLSLIKDASNKTPLYYSVISPKSYTPIEQGMLLLKHARGNASAEKFYRYILSSSARKIFKQFGYHI</sequence>
<dbReference type="Gene3D" id="3.40.190.10">
    <property type="entry name" value="Periplasmic binding protein-like II"/>
    <property type="match status" value="2"/>
</dbReference>
<evidence type="ECO:0000256" key="2">
    <source>
        <dbReference type="ARBA" id="ARBA00022723"/>
    </source>
</evidence>
<dbReference type="RefSeq" id="WP_377118289.1">
    <property type="nucleotide sequence ID" value="NZ_JBHTHZ010000014.1"/>
</dbReference>
<organism evidence="5 6">
    <name type="scientific">Mucilaginibacter litoreus</name>
    <dbReference type="NCBI Taxonomy" id="1048221"/>
    <lineage>
        <taxon>Bacteria</taxon>
        <taxon>Pseudomonadati</taxon>
        <taxon>Bacteroidota</taxon>
        <taxon>Sphingobacteriia</taxon>
        <taxon>Sphingobacteriales</taxon>
        <taxon>Sphingobacteriaceae</taxon>
        <taxon>Mucilaginibacter</taxon>
    </lineage>
</organism>
<evidence type="ECO:0000256" key="1">
    <source>
        <dbReference type="ARBA" id="ARBA00009175"/>
    </source>
</evidence>
<keyword evidence="6" id="KW-1185">Reference proteome</keyword>
<feature type="signal peptide" evidence="4">
    <location>
        <begin position="1"/>
        <end position="25"/>
    </location>
</feature>
<dbReference type="Pfam" id="PF13531">
    <property type="entry name" value="SBP_bac_11"/>
    <property type="match status" value="1"/>
</dbReference>